<reference evidence="8 9" key="1">
    <citation type="journal article" date="2006" name="Int. J. Syst. Evol. Microbiol.">
        <title>Myroides pelagicus sp. nov., isolated from seawater in Thailand.</title>
        <authorList>
            <person name="Yoon J."/>
            <person name="Maneerat S."/>
            <person name="Kawai F."/>
            <person name="Yokota A."/>
        </authorList>
    </citation>
    <scope>NUCLEOTIDE SEQUENCE [LARGE SCALE GENOMIC DNA]</scope>
    <source>
        <strain evidence="8 9">SM1T</strain>
    </source>
</reference>
<dbReference type="AlphaFoldDB" id="A0A7K1GKG4"/>
<evidence type="ECO:0000313" key="9">
    <source>
        <dbReference type="Proteomes" id="UP000488936"/>
    </source>
</evidence>
<protein>
    <recommendedName>
        <fullName evidence="5">Exodeoxyribonuclease 7 large subunit</fullName>
        <ecNumber evidence="5">3.1.11.6</ecNumber>
    </recommendedName>
</protein>
<organism evidence="8 9">
    <name type="scientific">Myroides pelagicus</name>
    <dbReference type="NCBI Taxonomy" id="270914"/>
    <lineage>
        <taxon>Bacteria</taxon>
        <taxon>Pseudomonadati</taxon>
        <taxon>Bacteroidota</taxon>
        <taxon>Flavobacteriia</taxon>
        <taxon>Flavobacteriales</taxon>
        <taxon>Flavobacteriaceae</taxon>
        <taxon>Myroides</taxon>
    </lineage>
</organism>
<dbReference type="GO" id="GO:0005737">
    <property type="term" value="C:cytoplasm"/>
    <property type="evidence" value="ECO:0007669"/>
    <property type="project" value="UniProtKB-SubCell"/>
</dbReference>
<dbReference type="GO" id="GO:0003676">
    <property type="term" value="F:nucleic acid binding"/>
    <property type="evidence" value="ECO:0007669"/>
    <property type="project" value="InterPro"/>
</dbReference>
<comment type="catalytic activity">
    <reaction evidence="5">
        <text>Exonucleolytic cleavage in either 5'- to 3'- or 3'- to 5'-direction to yield nucleoside 5'-phosphates.</text>
        <dbReference type="EC" id="3.1.11.6"/>
    </reaction>
</comment>
<gene>
    <name evidence="8" type="primary">xseA</name>
    <name evidence="8" type="ORF">GJV77_05490</name>
</gene>
<keyword evidence="2 5" id="KW-0540">Nuclease</keyword>
<dbReference type="PANTHER" id="PTHR30008:SF0">
    <property type="entry name" value="EXODEOXYRIBONUCLEASE 7 LARGE SUBUNIT"/>
    <property type="match status" value="1"/>
</dbReference>
<dbReference type="CDD" id="cd04489">
    <property type="entry name" value="ExoVII_LU_OBF"/>
    <property type="match status" value="1"/>
</dbReference>
<evidence type="ECO:0000256" key="2">
    <source>
        <dbReference type="ARBA" id="ARBA00022722"/>
    </source>
</evidence>
<keyword evidence="4 5" id="KW-0269">Exonuclease</keyword>
<keyword evidence="9" id="KW-1185">Reference proteome</keyword>
<dbReference type="GO" id="GO:0009318">
    <property type="term" value="C:exodeoxyribonuclease VII complex"/>
    <property type="evidence" value="ECO:0007669"/>
    <property type="project" value="UniProtKB-UniRule"/>
</dbReference>
<sequence length="497" mass="57479">MVKKENKWFTLSKILGRVQQIFDEQISAHSFWIKVEIAQLKKDRKGHIYLDLVEHNGAYIVAKSRATIWSQTVNHLYGKLGEEVSEVLKVGTEVLCFCELVYSPIYGMSINVLDVDFSFTLGEIERIKQETLKLLNERGLIDLNKQLAYPIVIQRIALVGSVDTAGFIDFVNQLEENDYGFVFEIDYFNCRVQGDNAHIQIIEKLSQIPKDIYDVIVIIRGGGSVLDLSEFNNYNLAEAIAKMHTAVFTGIGHEIDSTIADCVAHTRFKTPSAVAAFIVEKAYQFSVHIQESFDHILSSSKHILEVERLEMNNMAISFNTYTRQWVLEKRRKLLAAMNETVMYSKNRLHVETSTIEVAKQVLKYKPLRELQAEEVRLREKGSLLSFFMEQKLQTSRRELISKEEAIFLQSKSVIDREKKRLEHLESIPTYFNFDSLLKKGFAIIRFNGETIKEHTSLESGDEIEVEIYNKRYQITIDNIKEVEEWMKKSHTKKPQMN</sequence>
<dbReference type="InterPro" id="IPR020579">
    <property type="entry name" value="Exonuc_VII_lsu_C"/>
</dbReference>
<keyword evidence="3 5" id="KW-0378">Hydrolase</keyword>
<comment type="subcellular location">
    <subcellularLocation>
        <location evidence="5">Cytoplasm</location>
    </subcellularLocation>
</comment>
<evidence type="ECO:0000259" key="7">
    <source>
        <dbReference type="Pfam" id="PF13742"/>
    </source>
</evidence>
<evidence type="ECO:0000256" key="5">
    <source>
        <dbReference type="RuleBase" id="RU004355"/>
    </source>
</evidence>
<dbReference type="Proteomes" id="UP000488936">
    <property type="component" value="Unassembled WGS sequence"/>
</dbReference>
<dbReference type="GO" id="GO:0006308">
    <property type="term" value="P:DNA catabolic process"/>
    <property type="evidence" value="ECO:0007669"/>
    <property type="project" value="UniProtKB-UniRule"/>
</dbReference>
<dbReference type="NCBIfam" id="TIGR00237">
    <property type="entry name" value="xseA"/>
    <property type="match status" value="1"/>
</dbReference>
<comment type="similarity">
    <text evidence="5">Belongs to the XseA family.</text>
</comment>
<dbReference type="EMBL" id="WMJY01000009">
    <property type="protein sequence ID" value="MTH29375.1"/>
    <property type="molecule type" value="Genomic_DNA"/>
</dbReference>
<dbReference type="Pfam" id="PF02601">
    <property type="entry name" value="Exonuc_VII_L"/>
    <property type="match status" value="1"/>
</dbReference>
<proteinExistence type="inferred from homology"/>
<accession>A0A7K1GKG4</accession>
<dbReference type="PANTHER" id="PTHR30008">
    <property type="entry name" value="EXODEOXYRIBONUCLEASE 7 LARGE SUBUNIT"/>
    <property type="match status" value="1"/>
</dbReference>
<name>A0A7K1GKG4_9FLAO</name>
<dbReference type="EC" id="3.1.11.6" evidence="5"/>
<dbReference type="InterPro" id="IPR003753">
    <property type="entry name" value="Exonuc_VII_L"/>
</dbReference>
<dbReference type="Pfam" id="PF13742">
    <property type="entry name" value="tRNA_anti_2"/>
    <property type="match status" value="1"/>
</dbReference>
<dbReference type="GO" id="GO:0008855">
    <property type="term" value="F:exodeoxyribonuclease VII activity"/>
    <property type="evidence" value="ECO:0007669"/>
    <property type="project" value="UniProtKB-UniRule"/>
</dbReference>
<keyword evidence="1" id="KW-0963">Cytoplasm</keyword>
<evidence type="ECO:0000256" key="1">
    <source>
        <dbReference type="ARBA" id="ARBA00022490"/>
    </source>
</evidence>
<evidence type="ECO:0000313" key="8">
    <source>
        <dbReference type="EMBL" id="MTH29375.1"/>
    </source>
</evidence>
<feature type="domain" description="OB-fold nucleic acid binding" evidence="7">
    <location>
        <begin position="9"/>
        <end position="115"/>
    </location>
</feature>
<evidence type="ECO:0000256" key="4">
    <source>
        <dbReference type="ARBA" id="ARBA00022839"/>
    </source>
</evidence>
<feature type="domain" description="Exonuclease VII large subunit C-terminal" evidence="6">
    <location>
        <begin position="140"/>
        <end position="473"/>
    </location>
</feature>
<evidence type="ECO:0000259" key="6">
    <source>
        <dbReference type="Pfam" id="PF02601"/>
    </source>
</evidence>
<evidence type="ECO:0000256" key="3">
    <source>
        <dbReference type="ARBA" id="ARBA00022801"/>
    </source>
</evidence>
<comment type="caution">
    <text evidence="8">The sequence shown here is derived from an EMBL/GenBank/DDBJ whole genome shotgun (WGS) entry which is preliminary data.</text>
</comment>
<dbReference type="InterPro" id="IPR025824">
    <property type="entry name" value="OB-fold_nuc-bd_dom"/>
</dbReference>